<gene>
    <name evidence="17" type="ORF">BRENAR_LOCUS4455</name>
</gene>
<dbReference type="SMART" id="SM00802">
    <property type="entry name" value="UME"/>
    <property type="match status" value="1"/>
</dbReference>
<dbReference type="Pfam" id="PF02260">
    <property type="entry name" value="FATC"/>
    <property type="match status" value="1"/>
</dbReference>
<dbReference type="SUPFAM" id="SSF48371">
    <property type="entry name" value="ARM repeat"/>
    <property type="match status" value="1"/>
</dbReference>
<dbReference type="PANTHER" id="PTHR11139">
    <property type="entry name" value="ATAXIA TELANGIECTASIA MUTATED ATM -RELATED"/>
    <property type="match status" value="1"/>
</dbReference>
<evidence type="ECO:0000259" key="14">
    <source>
        <dbReference type="PROSITE" id="PS50290"/>
    </source>
</evidence>
<evidence type="ECO:0000256" key="5">
    <source>
        <dbReference type="ARBA" id="ARBA00022679"/>
    </source>
</evidence>
<dbReference type="GO" id="GO:0000723">
    <property type="term" value="P:telomere maintenance"/>
    <property type="evidence" value="ECO:0007669"/>
    <property type="project" value="TreeGrafter"/>
</dbReference>
<feature type="domain" description="PI3K/PI4K catalytic" evidence="14">
    <location>
        <begin position="2075"/>
        <end position="2388"/>
    </location>
</feature>
<evidence type="ECO:0000256" key="3">
    <source>
        <dbReference type="ARBA" id="ARBA00012513"/>
    </source>
</evidence>
<dbReference type="SMART" id="SM01343">
    <property type="entry name" value="FATC"/>
    <property type="match status" value="1"/>
</dbReference>
<dbReference type="PANTHER" id="PTHR11139:SF125">
    <property type="entry name" value="SERINE_THREONINE-PROTEIN KINASE MEC1"/>
    <property type="match status" value="1"/>
</dbReference>
<dbReference type="GO" id="GO:0006281">
    <property type="term" value="P:DNA repair"/>
    <property type="evidence" value="ECO:0007669"/>
    <property type="project" value="UniProtKB-KW"/>
</dbReference>
<evidence type="ECO:0000256" key="12">
    <source>
        <dbReference type="ARBA" id="ARBA00047899"/>
    </source>
</evidence>
<dbReference type="InterPro" id="IPR016024">
    <property type="entry name" value="ARM-type_fold"/>
</dbReference>
<evidence type="ECO:0000313" key="17">
    <source>
        <dbReference type="EMBL" id="VEU23726.1"/>
    </source>
</evidence>
<dbReference type="PROSITE" id="PS51190">
    <property type="entry name" value="FATC"/>
    <property type="match status" value="1"/>
</dbReference>
<evidence type="ECO:0000256" key="7">
    <source>
        <dbReference type="ARBA" id="ARBA00022763"/>
    </source>
</evidence>
<dbReference type="InterPro" id="IPR018936">
    <property type="entry name" value="PI3/4_kinase_CS"/>
</dbReference>
<dbReference type="InterPro" id="IPR050517">
    <property type="entry name" value="DDR_Repair_Kinase"/>
</dbReference>
<dbReference type="SMART" id="SM00146">
    <property type="entry name" value="PI3Kc"/>
    <property type="match status" value="1"/>
</dbReference>
<evidence type="ECO:0000256" key="11">
    <source>
        <dbReference type="ARBA" id="ARBA00023242"/>
    </source>
</evidence>
<protein>
    <recommendedName>
        <fullName evidence="3">non-specific serine/threonine protein kinase</fullName>
        <ecNumber evidence="3">2.7.11.1</ecNumber>
    </recommendedName>
</protein>
<dbReference type="Pfam" id="PF00454">
    <property type="entry name" value="PI3_PI4_kinase"/>
    <property type="match status" value="1"/>
</dbReference>
<dbReference type="InterPro" id="IPR014009">
    <property type="entry name" value="PIK_FAT"/>
</dbReference>
<evidence type="ECO:0000256" key="4">
    <source>
        <dbReference type="ARBA" id="ARBA00022527"/>
    </source>
</evidence>
<dbReference type="EMBL" id="CAACVR010000056">
    <property type="protein sequence ID" value="VEU23726.1"/>
    <property type="molecule type" value="Genomic_DNA"/>
</dbReference>
<dbReference type="InterPro" id="IPR057564">
    <property type="entry name" value="HEAT_ATR"/>
</dbReference>
<dbReference type="GO" id="GO:0004674">
    <property type="term" value="F:protein serine/threonine kinase activity"/>
    <property type="evidence" value="ECO:0007669"/>
    <property type="project" value="UniProtKB-KW"/>
</dbReference>
<comment type="catalytic activity">
    <reaction evidence="12">
        <text>L-threonyl-[protein] + ATP = O-phospho-L-threonyl-[protein] + ADP + H(+)</text>
        <dbReference type="Rhea" id="RHEA:46608"/>
        <dbReference type="Rhea" id="RHEA-COMP:11060"/>
        <dbReference type="Rhea" id="RHEA-COMP:11605"/>
        <dbReference type="ChEBI" id="CHEBI:15378"/>
        <dbReference type="ChEBI" id="CHEBI:30013"/>
        <dbReference type="ChEBI" id="CHEBI:30616"/>
        <dbReference type="ChEBI" id="CHEBI:61977"/>
        <dbReference type="ChEBI" id="CHEBI:456216"/>
        <dbReference type="EC" id="2.7.11.1"/>
    </reaction>
</comment>
<evidence type="ECO:0000259" key="15">
    <source>
        <dbReference type="PROSITE" id="PS51189"/>
    </source>
</evidence>
<dbReference type="EC" id="2.7.11.1" evidence="3"/>
<evidence type="ECO:0000256" key="6">
    <source>
        <dbReference type="ARBA" id="ARBA00022741"/>
    </source>
</evidence>
<dbReference type="Proteomes" id="UP000290900">
    <property type="component" value="Unassembled WGS sequence"/>
</dbReference>
<dbReference type="SUPFAM" id="SSF48452">
    <property type="entry name" value="TPR-like"/>
    <property type="match status" value="1"/>
</dbReference>
<dbReference type="GO" id="GO:0005524">
    <property type="term" value="F:ATP binding"/>
    <property type="evidence" value="ECO:0007669"/>
    <property type="project" value="UniProtKB-KW"/>
</dbReference>
<dbReference type="PROSITE" id="PS50290">
    <property type="entry name" value="PI3_4_KINASE_3"/>
    <property type="match status" value="1"/>
</dbReference>
<evidence type="ECO:0000256" key="1">
    <source>
        <dbReference type="ARBA" id="ARBA00004123"/>
    </source>
</evidence>
<dbReference type="InterPro" id="IPR012993">
    <property type="entry name" value="UME"/>
</dbReference>
<dbReference type="PROSITE" id="PS00916">
    <property type="entry name" value="PI3_4_KINASE_2"/>
    <property type="match status" value="1"/>
</dbReference>
<keyword evidence="5" id="KW-0808">Transferase</keyword>
<dbReference type="InterPro" id="IPR011990">
    <property type="entry name" value="TPR-like_helical_dom_sf"/>
</dbReference>
<dbReference type="InterPro" id="IPR003152">
    <property type="entry name" value="FATC_dom"/>
</dbReference>
<evidence type="ECO:0000256" key="8">
    <source>
        <dbReference type="ARBA" id="ARBA00022777"/>
    </source>
</evidence>
<comment type="similarity">
    <text evidence="2">Belongs to the PI3/PI4-kinase family. ATM subfamily.</text>
</comment>
<dbReference type="Pfam" id="PF23593">
    <property type="entry name" value="HEAT_ATR"/>
    <property type="match status" value="1"/>
</dbReference>
<dbReference type="STRING" id="13370.A0A448YS43"/>
<dbReference type="GO" id="GO:0005634">
    <property type="term" value="C:nucleus"/>
    <property type="evidence" value="ECO:0007669"/>
    <property type="project" value="UniProtKB-SubCell"/>
</dbReference>
<accession>A0A448YS43</accession>
<keyword evidence="18" id="KW-1185">Reference proteome</keyword>
<keyword evidence="4" id="KW-0723">Serine/threonine-protein kinase</keyword>
<dbReference type="Pfam" id="PF02259">
    <property type="entry name" value="FAT"/>
    <property type="match status" value="1"/>
</dbReference>
<keyword evidence="6" id="KW-0547">Nucleotide-binding</keyword>
<evidence type="ECO:0000259" key="16">
    <source>
        <dbReference type="PROSITE" id="PS51190"/>
    </source>
</evidence>
<feature type="domain" description="FAT" evidence="15">
    <location>
        <begin position="1401"/>
        <end position="1965"/>
    </location>
</feature>
<dbReference type="Gene3D" id="1.10.1070.11">
    <property type="entry name" value="Phosphatidylinositol 3-/4-kinase, catalytic domain"/>
    <property type="match status" value="1"/>
</dbReference>
<dbReference type="PROSITE" id="PS51189">
    <property type="entry name" value="FAT"/>
    <property type="match status" value="1"/>
</dbReference>
<keyword evidence="9" id="KW-0067">ATP-binding</keyword>
<dbReference type="FunCoup" id="A0A448YS43">
    <property type="interactions" value="1202"/>
</dbReference>
<evidence type="ECO:0000256" key="13">
    <source>
        <dbReference type="ARBA" id="ARBA00048679"/>
    </source>
</evidence>
<dbReference type="InterPro" id="IPR011009">
    <property type="entry name" value="Kinase-like_dom_sf"/>
</dbReference>
<dbReference type="Gene3D" id="1.25.40.10">
    <property type="entry name" value="Tetratricopeptide repeat domain"/>
    <property type="match status" value="1"/>
</dbReference>
<dbReference type="SUPFAM" id="SSF56112">
    <property type="entry name" value="Protein kinase-like (PK-like)"/>
    <property type="match status" value="1"/>
</dbReference>
<organism evidence="17 18">
    <name type="scientific">Brettanomyces naardenensis</name>
    <name type="common">Yeast</name>
    <dbReference type="NCBI Taxonomy" id="13370"/>
    <lineage>
        <taxon>Eukaryota</taxon>
        <taxon>Fungi</taxon>
        <taxon>Dikarya</taxon>
        <taxon>Ascomycota</taxon>
        <taxon>Saccharomycotina</taxon>
        <taxon>Pichiomycetes</taxon>
        <taxon>Pichiales</taxon>
        <taxon>Pichiaceae</taxon>
        <taxon>Brettanomyces</taxon>
    </lineage>
</organism>
<feature type="domain" description="FATC" evidence="16">
    <location>
        <begin position="2395"/>
        <end position="2427"/>
    </location>
</feature>
<keyword evidence="8" id="KW-0418">Kinase</keyword>
<dbReference type="GO" id="GO:0005694">
    <property type="term" value="C:chromosome"/>
    <property type="evidence" value="ECO:0007669"/>
    <property type="project" value="TreeGrafter"/>
</dbReference>
<evidence type="ECO:0000256" key="9">
    <source>
        <dbReference type="ARBA" id="ARBA00022840"/>
    </source>
</evidence>
<sequence>MTDDSLVHLGSSFVEEGMTDQTRQLSGVLDALLQQQSSGKEQDSNSLNALVDTVLPSYLHRSLEQDEVRVILKIFEAVRLLLSRSPSLIIENSNYKKLLRYIKEFYNSMQYPEELSDSANMTLSQIISSAFTGGKLRNNKYLLAIRDDLLETLEGNLKELLRTILSSDGNSAANKGVILYANEMATANDRKLAKLSVSVRILRVILDRTLRNSFMLHLQCSMLLDNFIRRTWFCIDNIVINLDLKDLEEEEDALSISQTSIPSIASKFDKLYSILLNSTVGHFYSDDDLQINHLDMALLQCKQLLNWALLKRFPTLQVGLAESLMKLLLRSIELVSISHFWNKTDLFIDKLVFINGFVSHELHQDLYVTLNLLLVLNYSDIALLESVNSAGIIDAAVRPYVNKRLSSLRDRLLRSFTTSDYALNADFVLRLTNGSELIFLNHTYSEESLLEKVKLSGKVLRPGSSEVELTKWLHSLRDQLNRAPDVLLKSQIGKLYVVNSLGKLACLLCGDYDFEKDCCSKCDCFLDESCYIQDVVNAKRADIDQDSTMKSAFEVLMNILVGNASQADGHLTVAILTSLVRIFRSFRAPPLSGDSRLWSFLQECFVSVIREVRLLTVKLLPLILYCPNDLQYETDFDLILTMLNSFKPTRSTAYLFEGIIMTWGELLSIARVDPRYYVLLNPIIQFMGDSDEFRSNLAIHELRLVSATRKVTPWNLVQPFIPLISCDLIQRRGSSPGLLDNFCICLNMSVPFFLKRTQMFVVPRIVQSFDNGRLLYMANEMNRDQKSDLVGTRDLLHHNLVRSLAMLLTSEDVISPSKIMKILRIFDKQYAKWSFEYLMTQIDILSLIWELLRVYNCTEEVRDRIRMAIIFVCSARHDPSAIRKSDREVSNFLDNEMNTIVLGMAQFFSNIIHNNVGNTPFLEKIQSIRAIRCLTELSHSFETCLSQIMTCLQIALESPELQYESLECLRIIVANLTYSQLSIIVDLIISYLIQKYTSFSPKCKSISKSILKDIFQKDANIFDEHPSYAYSLASSDTDLNELVARDFRTSHILREFTTRLQADNKWIVSQVLDDLLHFFEIRQVDLQKTYIGDTRNSAHLSSLLSNLLEASNRFSVTCIDIPKKCSFVLSMIGALDFSKFASFFHKRTKNLVLVSNLTKEEEVVEFTVHFLNSILVKCFVASTDPHRQIYLAYAMQEHLRILHLSPEDVEKPGKECSTWLKFSNLSQAVLKPLLNSKYIRNTRDRPTFSYPAYKNTKKHSKWLIGLTDDLTYRASHTKKMPKVAKEIFDICTAIIKGQDLSISEFLLPYVTLLLVVYGDTQVVANIEIEIETVLKQNLGDITSDSGAESLKSCYRTIFSIIDYFREWVSEQKRDKKSIRSGASLDDRQKVERFLSIVPTELLAKRTAQCNSYERAIFNLEQSFQTGKMAESEFFGTIRHMYSELDDLDALQGVLKKFSTDTLNDKLMQFQYSEDWGVTHESLAAIAEFDFDDNSRKENKSVQVTSLLKCLDDHCEYEKVLLELGRYKDVTLDNDQAHSKEIYLCGLQASIFTGEIDDLLKWTRYSEQSTSITSPGSDLSIYYELAQGLISLHENELSMCQQHIERASTFVGLALSVSKEISHTKMANYMILLHCLYDFNIMAKLTPGQSLDSCLRLLHDRQDNTMKDFRTRWKIHSLRKAIEQLHPVEEVRAELGNTLVERSHLLREAGRLDLATKSITHALTLGTENSKVNFEFAKLLWAQGEHRQALKSLKVVIEEEQGKPNSPEMDLKYTQWLEESANGSSDEIVKGYKNAANTENAEECGKAQYYLGRYFNKLLDAQMIETPGLKRLEKDFYGDLEYMVIKAYMRSASFSNEYLFEVLPKAVTIWLDYSSRYRDSKVLRSYSSEIIMVKRKDNYSSILKFIKACAGGQVSIYKWYTVLSQLTSRMIHGDPETEGLILSIIGGLAKKYPEVILYSVYSQVQSDSVERRKRGKKICDSLNNSMDGLKSVQVRSAFELLEALKGICQAHPSKSSRGKLKLWGDLNFSFKEGADCRYLALPIRANFDQLHSPVSSLGSRSIAKHKVESFITFRRFEPYVTIVNSMQKPRKLYIIGTDGRKYSILCKPNDDLRKDSKLMEFATVMDRLLQTDFESEKRNLSITSYAVVPLNENMGLIEMVDNVRTIRDIMLTYLQWQGTRFDFAKVKSMLGDSSLPLEDKLVNFGKLKNLYKPVLPIWFADKFPDSVNWYDARNRYIRSCAVMSIVGYLVGMGDRHGDNILLNEITGQILHVDFDCLFDKGKKLQVPERVPFRLTQNMVAAMGVNGYEGTFRKACEVTMKLIRQNENTLMNILETFLYDPILDWKKSSKKRKGADHVGSSSSRLQPQVSMDTIRRKIKGILDPRDLDTGAKDSGGLSVSVNAQVDAVIQQATAEENLAQMYVGWMAFL</sequence>
<dbReference type="InterPro" id="IPR056802">
    <property type="entry name" value="ATR-like_M-HEAT"/>
</dbReference>
<dbReference type="Gene3D" id="3.30.1010.10">
    <property type="entry name" value="Phosphatidylinositol 3-kinase Catalytic Subunit, Chain A, domain 4"/>
    <property type="match status" value="1"/>
</dbReference>
<dbReference type="Pfam" id="PF25030">
    <property type="entry name" value="M-HEAT_ATR"/>
    <property type="match status" value="1"/>
</dbReference>
<name>A0A448YS43_BRENA</name>
<dbReference type="InterPro" id="IPR036940">
    <property type="entry name" value="PI3/4_kinase_cat_sf"/>
</dbReference>
<evidence type="ECO:0000256" key="2">
    <source>
        <dbReference type="ARBA" id="ARBA00010769"/>
    </source>
</evidence>
<comment type="catalytic activity">
    <reaction evidence="13">
        <text>L-seryl-[protein] + ATP = O-phospho-L-seryl-[protein] + ADP + H(+)</text>
        <dbReference type="Rhea" id="RHEA:17989"/>
        <dbReference type="Rhea" id="RHEA-COMP:9863"/>
        <dbReference type="Rhea" id="RHEA-COMP:11604"/>
        <dbReference type="ChEBI" id="CHEBI:15378"/>
        <dbReference type="ChEBI" id="CHEBI:29999"/>
        <dbReference type="ChEBI" id="CHEBI:30616"/>
        <dbReference type="ChEBI" id="CHEBI:83421"/>
        <dbReference type="ChEBI" id="CHEBI:456216"/>
        <dbReference type="EC" id="2.7.11.1"/>
    </reaction>
</comment>
<comment type="subcellular location">
    <subcellularLocation>
        <location evidence="1">Nucleus</location>
    </subcellularLocation>
</comment>
<dbReference type="InParanoid" id="A0A448YS43"/>
<dbReference type="Pfam" id="PF08064">
    <property type="entry name" value="UME"/>
    <property type="match status" value="1"/>
</dbReference>
<dbReference type="InterPro" id="IPR000403">
    <property type="entry name" value="PI3/4_kinase_cat_dom"/>
</dbReference>
<dbReference type="GO" id="GO:0000077">
    <property type="term" value="P:DNA damage checkpoint signaling"/>
    <property type="evidence" value="ECO:0007669"/>
    <property type="project" value="TreeGrafter"/>
</dbReference>
<evidence type="ECO:0000313" key="18">
    <source>
        <dbReference type="Proteomes" id="UP000290900"/>
    </source>
</evidence>
<dbReference type="CDD" id="cd00892">
    <property type="entry name" value="PIKKc_ATR"/>
    <property type="match status" value="1"/>
</dbReference>
<dbReference type="InterPro" id="IPR003151">
    <property type="entry name" value="PIK-rel_kinase_FAT"/>
</dbReference>
<keyword evidence="7" id="KW-0227">DNA damage</keyword>
<keyword evidence="10" id="KW-0234">DNA repair</keyword>
<keyword evidence="11" id="KW-0539">Nucleus</keyword>
<evidence type="ECO:0000256" key="10">
    <source>
        <dbReference type="ARBA" id="ARBA00023204"/>
    </source>
</evidence>
<reference evidence="17 18" key="1">
    <citation type="submission" date="2018-12" db="EMBL/GenBank/DDBJ databases">
        <authorList>
            <person name="Tiukova I."/>
            <person name="Dainat J."/>
        </authorList>
    </citation>
    <scope>NUCLEOTIDE SEQUENCE [LARGE SCALE GENOMIC DNA]</scope>
</reference>
<proteinExistence type="inferred from homology"/>
<dbReference type="OrthoDB" id="381190at2759"/>